<dbReference type="AlphaFoldDB" id="A0A5C1AN52"/>
<gene>
    <name evidence="1" type="ORF">PX52LOC_06487</name>
</gene>
<dbReference type="KEGG" id="lrs:PX52LOC_06487"/>
<dbReference type="RefSeq" id="WP_168219323.1">
    <property type="nucleotide sequence ID" value="NZ_CP042425.1"/>
</dbReference>
<keyword evidence="2" id="KW-1185">Reference proteome</keyword>
<name>A0A5C1AN52_9BACT</name>
<proteinExistence type="predicted"/>
<organism evidence="1 2">
    <name type="scientific">Limnoglobus roseus</name>
    <dbReference type="NCBI Taxonomy" id="2598579"/>
    <lineage>
        <taxon>Bacteria</taxon>
        <taxon>Pseudomonadati</taxon>
        <taxon>Planctomycetota</taxon>
        <taxon>Planctomycetia</taxon>
        <taxon>Gemmatales</taxon>
        <taxon>Gemmataceae</taxon>
        <taxon>Limnoglobus</taxon>
    </lineage>
</organism>
<sequence length="57" mass="6533">MRPSDLFELTGAEVHCGRVVKIDGMARNLDEEGVWVYIWMAHKTARFGEVWIIVLGE</sequence>
<evidence type="ECO:0000313" key="1">
    <source>
        <dbReference type="EMBL" id="QEL19416.1"/>
    </source>
</evidence>
<dbReference type="EMBL" id="CP042425">
    <property type="protein sequence ID" value="QEL19416.1"/>
    <property type="molecule type" value="Genomic_DNA"/>
</dbReference>
<reference evidence="2" key="1">
    <citation type="submission" date="2019-08" db="EMBL/GenBank/DDBJ databases">
        <title>Limnoglobus roseus gen. nov., sp. nov., a novel freshwater planctomycete with a giant genome from the family Gemmataceae.</title>
        <authorList>
            <person name="Kulichevskaya I.S."/>
            <person name="Naumoff D.G."/>
            <person name="Miroshnikov K."/>
            <person name="Ivanova A."/>
            <person name="Philippov D.A."/>
            <person name="Hakobyan A."/>
            <person name="Rijpstra I.C."/>
            <person name="Sinninghe Damste J.S."/>
            <person name="Liesack W."/>
            <person name="Dedysh S.N."/>
        </authorList>
    </citation>
    <scope>NUCLEOTIDE SEQUENCE [LARGE SCALE GENOMIC DNA]</scope>
    <source>
        <strain evidence="2">PX52</strain>
    </source>
</reference>
<evidence type="ECO:0000313" key="2">
    <source>
        <dbReference type="Proteomes" id="UP000324974"/>
    </source>
</evidence>
<dbReference type="Proteomes" id="UP000324974">
    <property type="component" value="Chromosome"/>
</dbReference>
<protein>
    <submittedName>
        <fullName evidence="1">Uncharacterized protein</fullName>
    </submittedName>
</protein>
<accession>A0A5C1AN52</accession>